<organism evidence="1 2">
    <name type="scientific">Hapsidospora chrysogenum (strain ATCC 11550 / CBS 779.69 / DSM 880 / IAM 14645 / JCM 23072 / IMI 49137)</name>
    <name type="common">Acremonium chrysogenum</name>
    <dbReference type="NCBI Taxonomy" id="857340"/>
    <lineage>
        <taxon>Eukaryota</taxon>
        <taxon>Fungi</taxon>
        <taxon>Dikarya</taxon>
        <taxon>Ascomycota</taxon>
        <taxon>Pezizomycotina</taxon>
        <taxon>Sordariomycetes</taxon>
        <taxon>Hypocreomycetidae</taxon>
        <taxon>Hypocreales</taxon>
        <taxon>Bionectriaceae</taxon>
        <taxon>Hapsidospora</taxon>
    </lineage>
</organism>
<dbReference type="OrthoDB" id="2580243at2759"/>
<dbReference type="Proteomes" id="UP000029964">
    <property type="component" value="Unassembled WGS sequence"/>
</dbReference>
<dbReference type="Gene3D" id="1.50.10.10">
    <property type="match status" value="1"/>
</dbReference>
<dbReference type="InterPro" id="IPR008313">
    <property type="entry name" value="GH125"/>
</dbReference>
<accession>A0A086T9I3</accession>
<dbReference type="PANTHER" id="PTHR31047:SF0">
    <property type="entry name" value="MEIOTICALLY UP-REGULATED GENE 157 PROTEIN"/>
    <property type="match status" value="1"/>
</dbReference>
<dbReference type="GO" id="GO:0003824">
    <property type="term" value="F:catalytic activity"/>
    <property type="evidence" value="ECO:0007669"/>
    <property type="project" value="UniProtKB-ARBA"/>
</dbReference>
<dbReference type="PANTHER" id="PTHR31047">
    <property type="entry name" value="MEIOTICALLY UP-REGULATED GENE 157 PROTEIN"/>
    <property type="match status" value="1"/>
</dbReference>
<dbReference type="Pfam" id="PF06824">
    <property type="entry name" value="Glyco_hydro_125"/>
    <property type="match status" value="1"/>
</dbReference>
<name>A0A086T9I3_HAPC1</name>
<gene>
    <name evidence="1" type="ORF">ACRE_031250</name>
</gene>
<sequence>MGSLVATTAGQPDFSKPLIFDLSNTKPNKTIDIGRNATGASVAPFGSVLQLNAYHPIHGIILAAPYEQFDKFRYYDPSYVRLYRTQMLRMLNDGEKGFGIRISDCQPVVSISHQTMDTAVITFSTTGGAGAHCVLTVHDDGSFSQTIKLTNNTQQPVAVGYALDLRVSVHRASYGQLTEGGPVPLPDCENRLFINEDETVFNVSNRLLDANLVGRLFVNNRPSTLDGLREDVAQGVLPKASTNQQCSILESGSTISLVAWFKLAPGLRYDSPAPSKAPLHNAVLDGVDTIWNSASTAKSYLIRRNVDYILGNCSIPVSYEEVGMITDHVALPLGWNRDNYWQWSLLLKTRPNLDTLMTSVRRENYRRAIDSTLKGHLRWVFRRAERPHGFWHRSYIISGKAKDGPTFQLDQQCYPFLELSDYYEEFPEDTGFVKALLQEPAVAEVLELIVSKQDQRTGLFPTDETPGDDAVDHPFHFSSHVLLWYTLCRMVTVFRALGTPRGLDLDRLQLLASTLRTASLEHFIREDKKSGEMRIAYLVDGQDQKTFYHDANDIPTVFAVDWKFLTAEREIEAWRNTMEFAISKNNKLGYSAGGPFAGLGSVHSNGPWPLGYFQELLYAQRSGNQEARKDAARRILGSMQWDGTFGEALDVHSGATTSKAWFSWPGSMIAASLIEHGIDL</sequence>
<protein>
    <submittedName>
        <fullName evidence="1">Uncharacterized protein</fullName>
    </submittedName>
</protein>
<dbReference type="GO" id="GO:0005975">
    <property type="term" value="P:carbohydrate metabolic process"/>
    <property type="evidence" value="ECO:0007669"/>
    <property type="project" value="InterPro"/>
</dbReference>
<evidence type="ECO:0000313" key="1">
    <source>
        <dbReference type="EMBL" id="KFH46015.1"/>
    </source>
</evidence>
<dbReference type="InterPro" id="IPR008928">
    <property type="entry name" value="6-hairpin_glycosidase_sf"/>
</dbReference>
<evidence type="ECO:0000313" key="2">
    <source>
        <dbReference type="Proteomes" id="UP000029964"/>
    </source>
</evidence>
<comment type="caution">
    <text evidence="1">The sequence shown here is derived from an EMBL/GenBank/DDBJ whole genome shotgun (WGS) entry which is preliminary data.</text>
</comment>
<dbReference type="HOGENOM" id="CLU_017093_0_0_1"/>
<dbReference type="SMART" id="SM01149">
    <property type="entry name" value="DUF1237"/>
    <property type="match status" value="1"/>
</dbReference>
<dbReference type="InterPro" id="IPR012341">
    <property type="entry name" value="6hp_glycosidase-like_sf"/>
</dbReference>
<dbReference type="EMBL" id="JPKY01000024">
    <property type="protein sequence ID" value="KFH46015.1"/>
    <property type="molecule type" value="Genomic_DNA"/>
</dbReference>
<keyword evidence="2" id="KW-1185">Reference proteome</keyword>
<dbReference type="SUPFAM" id="SSF48208">
    <property type="entry name" value="Six-hairpin glycosidases"/>
    <property type="match status" value="1"/>
</dbReference>
<dbReference type="AlphaFoldDB" id="A0A086T9I3"/>
<proteinExistence type="predicted"/>
<reference evidence="2" key="1">
    <citation type="journal article" date="2014" name="Genome Announc.">
        <title>Genome sequence and annotation of Acremonium chrysogenum, producer of the beta-lactam antibiotic cephalosporin C.</title>
        <authorList>
            <person name="Terfehr D."/>
            <person name="Dahlmann T.A."/>
            <person name="Specht T."/>
            <person name="Zadra I."/>
            <person name="Kuernsteiner H."/>
            <person name="Kueck U."/>
        </authorList>
    </citation>
    <scope>NUCLEOTIDE SEQUENCE [LARGE SCALE GENOMIC DNA]</scope>
    <source>
        <strain evidence="2">ATCC 11550 / CBS 779.69 / DSM 880 / IAM 14645 / JCM 23072 / IMI 49137</strain>
    </source>
</reference>